<dbReference type="AlphaFoldDB" id="A0A5B9QEZ4"/>
<keyword evidence="1" id="KW-1133">Transmembrane helix</keyword>
<evidence type="ECO:0000256" key="1">
    <source>
        <dbReference type="SAM" id="Phobius"/>
    </source>
</evidence>
<organism evidence="2 3">
    <name type="scientific">Bythopirellula goksoeyrii</name>
    <dbReference type="NCBI Taxonomy" id="1400387"/>
    <lineage>
        <taxon>Bacteria</taxon>
        <taxon>Pseudomonadati</taxon>
        <taxon>Planctomycetota</taxon>
        <taxon>Planctomycetia</taxon>
        <taxon>Pirellulales</taxon>
        <taxon>Lacipirellulaceae</taxon>
        <taxon>Bythopirellula</taxon>
    </lineage>
</organism>
<evidence type="ECO:0000313" key="3">
    <source>
        <dbReference type="Proteomes" id="UP000323917"/>
    </source>
</evidence>
<evidence type="ECO:0000313" key="2">
    <source>
        <dbReference type="EMBL" id="QEG36175.1"/>
    </source>
</evidence>
<dbReference type="Proteomes" id="UP000323917">
    <property type="component" value="Chromosome"/>
</dbReference>
<evidence type="ECO:0008006" key="4">
    <source>
        <dbReference type="Google" id="ProtNLM"/>
    </source>
</evidence>
<accession>A0A5B9QEZ4</accession>
<keyword evidence="1" id="KW-0472">Membrane</keyword>
<feature type="transmembrane region" description="Helical" evidence="1">
    <location>
        <begin position="345"/>
        <end position="365"/>
    </location>
</feature>
<dbReference type="KEGG" id="bgok:Pr1d_34840"/>
<feature type="transmembrane region" description="Helical" evidence="1">
    <location>
        <begin position="118"/>
        <end position="137"/>
    </location>
</feature>
<dbReference type="EMBL" id="CP042913">
    <property type="protein sequence ID" value="QEG36175.1"/>
    <property type="molecule type" value="Genomic_DNA"/>
</dbReference>
<keyword evidence="1" id="KW-0812">Transmembrane</keyword>
<feature type="transmembrane region" description="Helical" evidence="1">
    <location>
        <begin position="36"/>
        <end position="55"/>
    </location>
</feature>
<proteinExistence type="predicted"/>
<feature type="transmembrane region" description="Helical" evidence="1">
    <location>
        <begin position="230"/>
        <end position="247"/>
    </location>
</feature>
<feature type="transmembrane region" description="Helical" evidence="1">
    <location>
        <begin position="198"/>
        <end position="224"/>
    </location>
</feature>
<gene>
    <name evidence="2" type="ORF">Pr1d_34840</name>
</gene>
<reference evidence="2 3" key="1">
    <citation type="submission" date="2019-08" db="EMBL/GenBank/DDBJ databases">
        <title>Deep-cultivation of Planctomycetes and their phenomic and genomic characterization uncovers novel biology.</title>
        <authorList>
            <person name="Wiegand S."/>
            <person name="Jogler M."/>
            <person name="Boedeker C."/>
            <person name="Pinto D."/>
            <person name="Vollmers J."/>
            <person name="Rivas-Marin E."/>
            <person name="Kohn T."/>
            <person name="Peeters S.H."/>
            <person name="Heuer A."/>
            <person name="Rast P."/>
            <person name="Oberbeckmann S."/>
            <person name="Bunk B."/>
            <person name="Jeske O."/>
            <person name="Meyerdierks A."/>
            <person name="Storesund J.E."/>
            <person name="Kallscheuer N."/>
            <person name="Luecker S."/>
            <person name="Lage O.M."/>
            <person name="Pohl T."/>
            <person name="Merkel B.J."/>
            <person name="Hornburger P."/>
            <person name="Mueller R.-W."/>
            <person name="Bruemmer F."/>
            <person name="Labrenz M."/>
            <person name="Spormann A.M."/>
            <person name="Op den Camp H."/>
            <person name="Overmann J."/>
            <person name="Amann R."/>
            <person name="Jetten M.S.M."/>
            <person name="Mascher T."/>
            <person name="Medema M.H."/>
            <person name="Devos D.P."/>
            <person name="Kaster A.-K."/>
            <person name="Ovreas L."/>
            <person name="Rohde M."/>
            <person name="Galperin M.Y."/>
            <person name="Jogler C."/>
        </authorList>
    </citation>
    <scope>NUCLEOTIDE SEQUENCE [LARGE SCALE GENOMIC DNA]</scope>
    <source>
        <strain evidence="2 3">Pr1d</strain>
    </source>
</reference>
<keyword evidence="3" id="KW-1185">Reference proteome</keyword>
<sequence>MTSILGSIYWLLLTLAALCVVSVVCGRTRALRECKWFLQLAALIWMLTPLAKVLWIDSIIEPADSILHEEIARTVADLLHSGDYAEALSYFAIGNPAYQFFLGVFYTLTGAPEFVTCAVNSFLAYWGVLALLEIYCLISKCRTAPHQMVYFYMLLPSALVWTSANLKEGPVFWGISMLLYRLAWDRRTAGRLRRGFPLLGFAVVAVLRPHIALLWCLAIFGIGVLRTRSMGAAVVALTGLIVGCVLVQQLRPELIASVSSDGVNDSLDSRYETLTSSEKYASRHFTAVSPTPVLTGLSLIMFRPWPTEVLSLAELFAGLEVWCLASFGAYNWCRTRHRLRCLLDWDMVAMLLVLVLFGFFFTYMYNMGLVVRQRIMVFPALLYVYAKPLLDSKSKVVNLRIPLGRRFAGSGYHRQPRSSSRYAPRRLGDVFISRP</sequence>
<name>A0A5B9QEZ4_9BACT</name>
<feature type="transmembrane region" description="Helical" evidence="1">
    <location>
        <begin position="87"/>
        <end position="106"/>
    </location>
</feature>
<protein>
    <recommendedName>
        <fullName evidence="4">Glycosyltransferase RgtA/B/C/D-like domain-containing protein</fullName>
    </recommendedName>
</protein>
<feature type="transmembrane region" description="Helical" evidence="1">
    <location>
        <begin position="315"/>
        <end position="333"/>
    </location>
</feature>